<sequence length="667" mass="73687">MHRDTTCGENLKRYDKLTKLSPLAKNLRATQNLSRTGIAFLNPSGSDSHGGTPPRVTYSGVDRSLNAPAHAQLADQRPRDLPRADEPHDTGTRTETGHSPTLNLETDIQLPEATLEILGEDPGKKLRDDFSLHSAISSRWNHYLTHGIPKDDLSNLLTRYDTPANCPALLPPTLNAEVVGALSAAHMKRDSCYADYQKEVAIGLSALGQGISILLGQPDTLITSESNHASVLSSLVDTGKVLTNLFFNISNTRRSLILPLLDKSVRDLVATSKPQKYLFGEDLGDKIKLAKTLEKIGKDIRPPAPGSSKEGYEATKRADFPSIQTQVSPKEVERRTSTTTSYPGGRNVIRQALLNKGTLEQALETTIQAISPSTLKQYGTTYKLWWHYCSEKHIDAFNASVGEVICFLQDLLDKRDYKYGTFNSHRSALALITPGDLGQSTLLKRFLKGVSRLRPATPRYNVTWDPSGVLKYLKDLATKDSLKRLSEKLATLLALITGGRLQTLSLIRISNIVHDHTGLQVAITDLTKTSLVSKAQPYIRIPFHQDDPNLCVATLMNTYINVTKNIRGEEDYLFITFSKPHKRAKGQTIARWIKTTLQAAGVDTTMFKPQSTRHASTSAAFRRGIPLETILKTAGWTDSSSTFGKFYNRPILESNSYANAILNIAKE</sequence>
<evidence type="ECO:0000313" key="6">
    <source>
        <dbReference type="Proteomes" id="UP000410492"/>
    </source>
</evidence>
<dbReference type="InterPro" id="IPR011010">
    <property type="entry name" value="DNA_brk_join_enz"/>
</dbReference>
<evidence type="ECO:0000256" key="2">
    <source>
        <dbReference type="ARBA" id="ARBA00023172"/>
    </source>
</evidence>
<dbReference type="PANTHER" id="PTHR35617">
    <property type="entry name" value="PHAGE_INTEGRASE DOMAIN-CONTAINING PROTEIN"/>
    <property type="match status" value="1"/>
</dbReference>
<dbReference type="SUPFAM" id="SSF56349">
    <property type="entry name" value="DNA breaking-rejoining enzymes"/>
    <property type="match status" value="1"/>
</dbReference>
<dbReference type="PROSITE" id="PS51898">
    <property type="entry name" value="TYR_RECOMBINASE"/>
    <property type="match status" value="1"/>
</dbReference>
<evidence type="ECO:0000256" key="3">
    <source>
        <dbReference type="SAM" id="MobiDB-lite"/>
    </source>
</evidence>
<keyword evidence="6" id="KW-1185">Reference proteome</keyword>
<dbReference type="Gene3D" id="1.10.443.10">
    <property type="entry name" value="Intergrase catalytic core"/>
    <property type="match status" value="1"/>
</dbReference>
<feature type="region of interest" description="Disordered" evidence="3">
    <location>
        <begin position="38"/>
        <end position="103"/>
    </location>
</feature>
<organism evidence="5 6">
    <name type="scientific">Callosobruchus maculatus</name>
    <name type="common">Southern cowpea weevil</name>
    <name type="synonym">Pulse bruchid</name>
    <dbReference type="NCBI Taxonomy" id="64391"/>
    <lineage>
        <taxon>Eukaryota</taxon>
        <taxon>Metazoa</taxon>
        <taxon>Ecdysozoa</taxon>
        <taxon>Arthropoda</taxon>
        <taxon>Hexapoda</taxon>
        <taxon>Insecta</taxon>
        <taxon>Pterygota</taxon>
        <taxon>Neoptera</taxon>
        <taxon>Endopterygota</taxon>
        <taxon>Coleoptera</taxon>
        <taxon>Polyphaga</taxon>
        <taxon>Cucujiformia</taxon>
        <taxon>Chrysomeloidea</taxon>
        <taxon>Chrysomelidae</taxon>
        <taxon>Bruchinae</taxon>
        <taxon>Bruchini</taxon>
        <taxon>Callosobruchus</taxon>
    </lineage>
</organism>
<dbReference type="GO" id="GO:0015074">
    <property type="term" value="P:DNA integration"/>
    <property type="evidence" value="ECO:0007669"/>
    <property type="project" value="InterPro"/>
</dbReference>
<evidence type="ECO:0000259" key="4">
    <source>
        <dbReference type="PROSITE" id="PS51898"/>
    </source>
</evidence>
<reference evidence="5 6" key="1">
    <citation type="submission" date="2019-01" db="EMBL/GenBank/DDBJ databases">
        <authorList>
            <person name="Sayadi A."/>
        </authorList>
    </citation>
    <scope>NUCLEOTIDE SEQUENCE [LARGE SCALE GENOMIC DNA]</scope>
</reference>
<dbReference type="InterPro" id="IPR010998">
    <property type="entry name" value="Integrase_recombinase_N"/>
</dbReference>
<name>A0A653BQP8_CALMS</name>
<feature type="domain" description="Tyr recombinase" evidence="4">
    <location>
        <begin position="459"/>
        <end position="663"/>
    </location>
</feature>
<dbReference type="OrthoDB" id="6783029at2759"/>
<feature type="compositionally biased region" description="Basic and acidic residues" evidence="3">
    <location>
        <begin position="76"/>
        <end position="96"/>
    </location>
</feature>
<dbReference type="AlphaFoldDB" id="A0A653BQP8"/>
<dbReference type="InterPro" id="IPR013762">
    <property type="entry name" value="Integrase-like_cat_sf"/>
</dbReference>
<evidence type="ECO:0000313" key="5">
    <source>
        <dbReference type="EMBL" id="VEN37326.1"/>
    </source>
</evidence>
<dbReference type="Gene3D" id="1.10.150.130">
    <property type="match status" value="1"/>
</dbReference>
<dbReference type="PANTHER" id="PTHR35617:SF3">
    <property type="entry name" value="CORE-BINDING (CB) DOMAIN-CONTAINING PROTEIN"/>
    <property type="match status" value="1"/>
</dbReference>
<evidence type="ECO:0000256" key="1">
    <source>
        <dbReference type="ARBA" id="ARBA00023125"/>
    </source>
</evidence>
<keyword evidence="1" id="KW-0238">DNA-binding</keyword>
<dbReference type="InterPro" id="IPR002104">
    <property type="entry name" value="Integrase_catalytic"/>
</dbReference>
<accession>A0A653BQP8</accession>
<dbReference type="SUPFAM" id="SSF47823">
    <property type="entry name" value="lambda integrase-like, N-terminal domain"/>
    <property type="match status" value="1"/>
</dbReference>
<protein>
    <recommendedName>
        <fullName evidence="4">Tyr recombinase domain-containing protein</fullName>
    </recommendedName>
</protein>
<dbReference type="EMBL" id="CAACVG010003236">
    <property type="protein sequence ID" value="VEN37326.1"/>
    <property type="molecule type" value="Genomic_DNA"/>
</dbReference>
<gene>
    <name evidence="5" type="ORF">CALMAC_LOCUS2615</name>
</gene>
<dbReference type="Pfam" id="PF00589">
    <property type="entry name" value="Phage_integrase"/>
    <property type="match status" value="1"/>
</dbReference>
<keyword evidence="2" id="KW-0233">DNA recombination</keyword>
<proteinExistence type="predicted"/>
<dbReference type="GO" id="GO:0003677">
    <property type="term" value="F:DNA binding"/>
    <property type="evidence" value="ECO:0007669"/>
    <property type="project" value="UniProtKB-KW"/>
</dbReference>
<dbReference type="GO" id="GO:0006310">
    <property type="term" value="P:DNA recombination"/>
    <property type="evidence" value="ECO:0007669"/>
    <property type="project" value="UniProtKB-KW"/>
</dbReference>
<dbReference type="Proteomes" id="UP000410492">
    <property type="component" value="Unassembled WGS sequence"/>
</dbReference>